<dbReference type="AlphaFoldDB" id="A0A1A9WI35"/>
<feature type="chain" id="PRO_5008400359" evidence="1">
    <location>
        <begin position="18"/>
        <end position="159"/>
    </location>
</feature>
<evidence type="ECO:0000313" key="3">
    <source>
        <dbReference type="Proteomes" id="UP000091820"/>
    </source>
</evidence>
<organism evidence="2 3">
    <name type="scientific">Glossina brevipalpis</name>
    <dbReference type="NCBI Taxonomy" id="37001"/>
    <lineage>
        <taxon>Eukaryota</taxon>
        <taxon>Metazoa</taxon>
        <taxon>Ecdysozoa</taxon>
        <taxon>Arthropoda</taxon>
        <taxon>Hexapoda</taxon>
        <taxon>Insecta</taxon>
        <taxon>Pterygota</taxon>
        <taxon>Neoptera</taxon>
        <taxon>Endopterygota</taxon>
        <taxon>Diptera</taxon>
        <taxon>Brachycera</taxon>
        <taxon>Muscomorpha</taxon>
        <taxon>Hippoboscoidea</taxon>
        <taxon>Glossinidae</taxon>
        <taxon>Glossina</taxon>
    </lineage>
</organism>
<keyword evidence="3" id="KW-1185">Reference proteome</keyword>
<dbReference type="Proteomes" id="UP000091820">
    <property type="component" value="Unassembled WGS sequence"/>
</dbReference>
<protein>
    <submittedName>
        <fullName evidence="2">Uncharacterized protein</fullName>
    </submittedName>
</protein>
<proteinExistence type="predicted"/>
<dbReference type="EnsemblMetazoa" id="GBRI020624-RA">
    <property type="protein sequence ID" value="GBRI020624-PA"/>
    <property type="gene ID" value="GBRI020624"/>
</dbReference>
<accession>A0A1A9WI35</accession>
<sequence length="159" mass="16739">MGLLSFIFITTILGVLAFPAEEEISLETSSVTTNGAKDDLESSGTYGIGYYPGYYGGGGVGSNIIPGASFGVGAIAQTPLVSTPLATTSLLATPVFSTPIIPSYSASFPGTSVKVRPSLNYDHGNTYKYGSGYDTRYGYGKSIPINEYPRRHPVYIGLN</sequence>
<reference evidence="2" key="2">
    <citation type="submission" date="2020-05" db="UniProtKB">
        <authorList>
            <consortium name="EnsemblMetazoa"/>
        </authorList>
    </citation>
    <scope>IDENTIFICATION</scope>
    <source>
        <strain evidence="2">IAEA</strain>
    </source>
</reference>
<dbReference type="VEuPathDB" id="VectorBase:GBRI020624"/>
<feature type="signal peptide" evidence="1">
    <location>
        <begin position="1"/>
        <end position="17"/>
    </location>
</feature>
<keyword evidence="1" id="KW-0732">Signal</keyword>
<evidence type="ECO:0000256" key="1">
    <source>
        <dbReference type="SAM" id="SignalP"/>
    </source>
</evidence>
<name>A0A1A9WI35_9MUSC</name>
<reference evidence="3" key="1">
    <citation type="submission" date="2014-03" db="EMBL/GenBank/DDBJ databases">
        <authorList>
            <person name="Aksoy S."/>
            <person name="Warren W."/>
            <person name="Wilson R.K."/>
        </authorList>
    </citation>
    <scope>NUCLEOTIDE SEQUENCE [LARGE SCALE GENOMIC DNA]</scope>
    <source>
        <strain evidence="3">IAEA</strain>
    </source>
</reference>
<evidence type="ECO:0000313" key="2">
    <source>
        <dbReference type="EnsemblMetazoa" id="GBRI020624-PA"/>
    </source>
</evidence>